<name>A0A2W7N0H1_9RHOB</name>
<dbReference type="OrthoDB" id="7596739at2"/>
<reference evidence="1 2" key="1">
    <citation type="submission" date="2018-06" db="EMBL/GenBank/DDBJ databases">
        <title>Genomic Encyclopedia of Archaeal and Bacterial Type Strains, Phase II (KMG-II): from individual species to whole genera.</title>
        <authorList>
            <person name="Goeker M."/>
        </authorList>
    </citation>
    <scope>NUCLEOTIDE SEQUENCE [LARGE SCALE GENOMIC DNA]</scope>
    <source>
        <strain evidence="1 2">DSM 22009</strain>
    </source>
</reference>
<sequence>MFAFATSSGEMEALRERFLGVSEEVTAALYVRSPAPYYLSALQQCVRSGAIPAPHPFQFRATIKALERTFGNPVVRAFERESLLDGDIVSDFFSAVIGDPDIDCNFKTVSLNESVSAEATSIILDYRHARLPHRTGITDPLCNLLWIGYARSSAPMVDPDVHGCAPL</sequence>
<organism evidence="1 2">
    <name type="scientific">Palleronia aestuarii</name>
    <dbReference type="NCBI Taxonomy" id="568105"/>
    <lineage>
        <taxon>Bacteria</taxon>
        <taxon>Pseudomonadati</taxon>
        <taxon>Pseudomonadota</taxon>
        <taxon>Alphaproteobacteria</taxon>
        <taxon>Rhodobacterales</taxon>
        <taxon>Roseobacteraceae</taxon>
        <taxon>Palleronia</taxon>
    </lineage>
</organism>
<dbReference type="AlphaFoldDB" id="A0A2W7N0H1"/>
<proteinExistence type="predicted"/>
<comment type="caution">
    <text evidence="1">The sequence shown here is derived from an EMBL/GenBank/DDBJ whole genome shotgun (WGS) entry which is preliminary data.</text>
</comment>
<dbReference type="Proteomes" id="UP000248916">
    <property type="component" value="Unassembled WGS sequence"/>
</dbReference>
<dbReference type="RefSeq" id="WP_146259510.1">
    <property type="nucleotide sequence ID" value="NZ_QKZL01000047.1"/>
</dbReference>
<keyword evidence="2" id="KW-1185">Reference proteome</keyword>
<evidence type="ECO:0000313" key="1">
    <source>
        <dbReference type="EMBL" id="PZX10354.1"/>
    </source>
</evidence>
<protein>
    <submittedName>
        <fullName evidence="1">Uncharacterized protein</fullName>
    </submittedName>
</protein>
<accession>A0A2W7N0H1</accession>
<dbReference type="EMBL" id="QKZL01000047">
    <property type="protein sequence ID" value="PZX10354.1"/>
    <property type="molecule type" value="Genomic_DNA"/>
</dbReference>
<gene>
    <name evidence="1" type="ORF">LX81_04235</name>
</gene>
<evidence type="ECO:0000313" key="2">
    <source>
        <dbReference type="Proteomes" id="UP000248916"/>
    </source>
</evidence>